<name>A0A6P0ERL9_9ACTN</name>
<dbReference type="InterPro" id="IPR012340">
    <property type="entry name" value="NA-bd_OB-fold"/>
</dbReference>
<feature type="transmembrane region" description="Helical" evidence="1">
    <location>
        <begin position="6"/>
        <end position="28"/>
    </location>
</feature>
<evidence type="ECO:0000256" key="1">
    <source>
        <dbReference type="SAM" id="Phobius"/>
    </source>
</evidence>
<reference evidence="3 5" key="2">
    <citation type="submission" date="2020-02" db="EMBL/GenBank/DDBJ databases">
        <title>The WGS of Modestobacter muralis DSM 100205.</title>
        <authorList>
            <person name="Jiang Z."/>
        </authorList>
    </citation>
    <scope>NUCLEOTIDE SEQUENCE [LARGE SCALE GENOMIC DNA]</scope>
    <source>
        <strain evidence="3 5">DSM 100205</strain>
    </source>
</reference>
<dbReference type="Proteomes" id="UP000471152">
    <property type="component" value="Unassembled WGS sequence"/>
</dbReference>
<evidence type="ECO:0000313" key="5">
    <source>
        <dbReference type="Proteomes" id="UP000471152"/>
    </source>
</evidence>
<dbReference type="AlphaFoldDB" id="A0A6P0ERL9"/>
<keyword evidence="4" id="KW-1185">Reference proteome</keyword>
<evidence type="ECO:0000313" key="3">
    <source>
        <dbReference type="EMBL" id="NEN50524.1"/>
    </source>
</evidence>
<keyword evidence="1" id="KW-0812">Transmembrane</keyword>
<keyword evidence="1" id="KW-0472">Membrane</keyword>
<accession>A0A6P0ERL9</accession>
<evidence type="ECO:0008006" key="6">
    <source>
        <dbReference type="Google" id="ProtNLM"/>
    </source>
</evidence>
<evidence type="ECO:0000313" key="4">
    <source>
        <dbReference type="Proteomes" id="UP000468828"/>
    </source>
</evidence>
<evidence type="ECO:0000313" key="2">
    <source>
        <dbReference type="EMBL" id="NEK93757.1"/>
    </source>
</evidence>
<dbReference type="Proteomes" id="UP000468828">
    <property type="component" value="Unassembled WGS sequence"/>
</dbReference>
<dbReference type="EMBL" id="JAAGWH010000013">
    <property type="protein sequence ID" value="NEK93757.1"/>
    <property type="molecule type" value="Genomic_DNA"/>
</dbReference>
<gene>
    <name evidence="3" type="ORF">G3R41_06140</name>
    <name evidence="2" type="ORF">GCU67_06140</name>
</gene>
<dbReference type="RefSeq" id="WP_163610162.1">
    <property type="nucleotide sequence ID" value="NZ_JAAGWB010000013.1"/>
</dbReference>
<comment type="caution">
    <text evidence="2">The sequence shown here is derived from an EMBL/GenBank/DDBJ whole genome shotgun (WGS) entry which is preliminary data.</text>
</comment>
<reference evidence="2 4" key="1">
    <citation type="submission" date="2020-01" db="EMBL/GenBank/DDBJ databases">
        <title>the WGS Modestobacter muralis CPCC 204518.</title>
        <authorList>
            <person name="Jiang Z."/>
        </authorList>
    </citation>
    <scope>NUCLEOTIDE SEQUENCE [LARGE SCALE GENOMIC DNA]</scope>
    <source>
        <strain evidence="2 4">DSM 100205</strain>
    </source>
</reference>
<organism evidence="2 4">
    <name type="scientific">Modestobacter muralis</name>
    <dbReference type="NCBI Taxonomy" id="1608614"/>
    <lineage>
        <taxon>Bacteria</taxon>
        <taxon>Bacillati</taxon>
        <taxon>Actinomycetota</taxon>
        <taxon>Actinomycetes</taxon>
        <taxon>Geodermatophilales</taxon>
        <taxon>Geodermatophilaceae</taxon>
        <taxon>Modestobacter</taxon>
    </lineage>
</organism>
<feature type="transmembrane region" description="Helical" evidence="1">
    <location>
        <begin position="40"/>
        <end position="63"/>
    </location>
</feature>
<dbReference type="Gene3D" id="2.40.50.140">
    <property type="entry name" value="Nucleic acid-binding proteins"/>
    <property type="match status" value="1"/>
</dbReference>
<proteinExistence type="predicted"/>
<sequence>MDPVAMAFLAVGGVGLLVLVVSLLAGELGDLGHGDADGPFSVPAIAAFLGGIGFGGAAATALLPELPGVATVLLALVAGLVVALPLAAGAVRLSASLRDMATEPTLTPARLLGAQGVVISRVPAGGFGEVRLAVAGQQLKYHARSDVPLAAGTPVYVVDTPTETSVHVVSTAPETTPFPDPGGTA</sequence>
<feature type="transmembrane region" description="Helical" evidence="1">
    <location>
        <begin position="69"/>
        <end position="91"/>
    </location>
</feature>
<dbReference type="EMBL" id="JAAGWB010000013">
    <property type="protein sequence ID" value="NEN50524.1"/>
    <property type="molecule type" value="Genomic_DNA"/>
</dbReference>
<keyword evidence="1" id="KW-1133">Transmembrane helix</keyword>
<protein>
    <recommendedName>
        <fullName evidence="6">NfeD-like C-terminal domain-containing protein</fullName>
    </recommendedName>
</protein>